<dbReference type="Gene3D" id="2.30.30.40">
    <property type="entry name" value="SH3 Domains"/>
    <property type="match status" value="1"/>
</dbReference>
<name>A0ABQ6I8T1_9MICO</name>
<feature type="region of interest" description="Disordered" evidence="1">
    <location>
        <begin position="1"/>
        <end position="68"/>
    </location>
</feature>
<dbReference type="Pfam" id="PF00395">
    <property type="entry name" value="SLH"/>
    <property type="match status" value="1"/>
</dbReference>
<comment type="caution">
    <text evidence="4">The sequence shown here is derived from an EMBL/GenBank/DDBJ whole genome shotgun (WGS) entry which is preliminary data.</text>
</comment>
<dbReference type="InterPro" id="IPR003646">
    <property type="entry name" value="SH3-like_bac-type"/>
</dbReference>
<dbReference type="SMART" id="SM00287">
    <property type="entry name" value="SH3b"/>
    <property type="match status" value="1"/>
</dbReference>
<dbReference type="InterPro" id="IPR001119">
    <property type="entry name" value="SLH_dom"/>
</dbReference>
<dbReference type="Proteomes" id="UP001157125">
    <property type="component" value="Unassembled WGS sequence"/>
</dbReference>
<evidence type="ECO:0000259" key="2">
    <source>
        <dbReference type="PROSITE" id="PS51272"/>
    </source>
</evidence>
<proteinExistence type="predicted"/>
<keyword evidence="5" id="KW-1185">Reference proteome</keyword>
<feature type="domain" description="SLH" evidence="2">
    <location>
        <begin position="216"/>
        <end position="282"/>
    </location>
</feature>
<organism evidence="4 5">
    <name type="scientific">Demequina litorisediminis</name>
    <dbReference type="NCBI Taxonomy" id="1849022"/>
    <lineage>
        <taxon>Bacteria</taxon>
        <taxon>Bacillati</taxon>
        <taxon>Actinomycetota</taxon>
        <taxon>Actinomycetes</taxon>
        <taxon>Micrococcales</taxon>
        <taxon>Demequinaceae</taxon>
        <taxon>Demequina</taxon>
    </lineage>
</organism>
<feature type="compositionally biased region" description="Polar residues" evidence="1">
    <location>
        <begin position="51"/>
        <end position="60"/>
    </location>
</feature>
<evidence type="ECO:0000313" key="4">
    <source>
        <dbReference type="EMBL" id="GMA34238.1"/>
    </source>
</evidence>
<evidence type="ECO:0000259" key="3">
    <source>
        <dbReference type="PROSITE" id="PS51781"/>
    </source>
</evidence>
<evidence type="ECO:0000256" key="1">
    <source>
        <dbReference type="SAM" id="MobiDB-lite"/>
    </source>
</evidence>
<dbReference type="PROSITE" id="PS51781">
    <property type="entry name" value="SH3B"/>
    <property type="match status" value="1"/>
</dbReference>
<feature type="domain" description="SH3b" evidence="3">
    <location>
        <begin position="291"/>
        <end position="355"/>
    </location>
</feature>
<dbReference type="PROSITE" id="PS51272">
    <property type="entry name" value="SLH"/>
    <property type="match status" value="2"/>
</dbReference>
<feature type="domain" description="SLH" evidence="2">
    <location>
        <begin position="85"/>
        <end position="152"/>
    </location>
</feature>
<dbReference type="Pfam" id="PF08239">
    <property type="entry name" value="SH3_3"/>
    <property type="match status" value="1"/>
</dbReference>
<gene>
    <name evidence="4" type="ORF">GCM10025876_04420</name>
</gene>
<reference evidence="5" key="1">
    <citation type="journal article" date="2019" name="Int. J. Syst. Evol. Microbiol.">
        <title>The Global Catalogue of Microorganisms (GCM) 10K type strain sequencing project: providing services to taxonomists for standard genome sequencing and annotation.</title>
        <authorList>
            <consortium name="The Broad Institute Genomics Platform"/>
            <consortium name="The Broad Institute Genome Sequencing Center for Infectious Disease"/>
            <person name="Wu L."/>
            <person name="Ma J."/>
        </authorList>
    </citation>
    <scope>NUCLEOTIDE SEQUENCE [LARGE SCALE GENOMIC DNA]</scope>
    <source>
        <strain evidence="5">NBRC 112299</strain>
    </source>
</reference>
<sequence>MSPTPSATPEPSVSASPTPEPSATASATPEPTPTAQETTDPEETDGKDTESQGPVTTPAQRSPLARAATADTSALAATATIHFTDVSSSKSSSAYSPFAKEIAWLASTGVTRGWTLANGTREYRPLDTVARDAMAAFLYRYAGQPAYSAPSRSPFLDIRTSTAFYKEITWTSASKVSTGWRVSGGAQYRPSADISREAMAAFLYRFAGSPAVSVPSTSPFKDVSTSSPFYKEIVWLASTGATTGWRTSSGAEFRPRASITRDAMAAFLYRLDRAGIGYAGSTAAATTLRHTTMYVYGASLLNVRSSPSTSGSVIASVVRDTALRTTGKVSADGWIQVIVNGKRGWSHGYYLTGRNGAVLTKTKAENSNGKIPRGKMCTLSWDSSEMLLCAAKADLEKAQCEVPCEVRHEHPDQRLVPRL</sequence>
<feature type="compositionally biased region" description="Low complexity" evidence="1">
    <location>
        <begin position="1"/>
        <end position="38"/>
    </location>
</feature>
<protein>
    <submittedName>
        <fullName evidence="4">Uncharacterized protein</fullName>
    </submittedName>
</protein>
<accession>A0ABQ6I8T1</accession>
<evidence type="ECO:0000313" key="5">
    <source>
        <dbReference type="Proteomes" id="UP001157125"/>
    </source>
</evidence>
<dbReference type="EMBL" id="BSUN01000001">
    <property type="protein sequence ID" value="GMA34238.1"/>
    <property type="molecule type" value="Genomic_DNA"/>
</dbReference>